<feature type="domain" description="C2H2-type" evidence="13">
    <location>
        <begin position="539"/>
        <end position="566"/>
    </location>
</feature>
<reference evidence="15" key="1">
    <citation type="submission" date="2022-05" db="EMBL/GenBank/DDBJ databases">
        <authorList>
            <person name="Okamura Y."/>
        </authorList>
    </citation>
    <scope>NUCLEOTIDE SEQUENCE</scope>
</reference>
<dbReference type="PROSITE" id="PS50157">
    <property type="entry name" value="ZINC_FINGER_C2H2_2"/>
    <property type="match status" value="8"/>
</dbReference>
<dbReference type="PANTHER" id="PTHR24394">
    <property type="entry name" value="ZINC FINGER PROTEIN"/>
    <property type="match status" value="1"/>
</dbReference>
<dbReference type="FunFam" id="3.30.160.60:FF:001442">
    <property type="entry name" value="zinc finger protein 696"/>
    <property type="match status" value="1"/>
</dbReference>
<feature type="binding site" evidence="11">
    <location>
        <position position="47"/>
    </location>
    <ligand>
        <name>Zn(2+)</name>
        <dbReference type="ChEBI" id="CHEBI:29105"/>
    </ligand>
</feature>
<keyword evidence="4" id="KW-0677">Repeat</keyword>
<dbReference type="SUPFAM" id="SSF57667">
    <property type="entry name" value="beta-beta-alpha zinc fingers"/>
    <property type="match status" value="5"/>
</dbReference>
<evidence type="ECO:0000256" key="10">
    <source>
        <dbReference type="PROSITE-ProRule" id="PRU00042"/>
    </source>
</evidence>
<evidence type="ECO:0000313" key="16">
    <source>
        <dbReference type="Proteomes" id="UP001152562"/>
    </source>
</evidence>
<feature type="domain" description="C2H2-type" evidence="13">
    <location>
        <begin position="567"/>
        <end position="594"/>
    </location>
</feature>
<feature type="domain" description="C2H2-type" evidence="13">
    <location>
        <begin position="389"/>
        <end position="417"/>
    </location>
</feature>
<keyword evidence="16" id="KW-1185">Reference proteome</keyword>
<gene>
    <name evidence="15" type="ORF">PIBRA_LOCUS4135</name>
</gene>
<feature type="binding site" evidence="11">
    <location>
        <position position="7"/>
    </location>
    <ligand>
        <name>Zn(2+)</name>
        <dbReference type="ChEBI" id="CHEBI:29105"/>
    </ligand>
</feature>
<evidence type="ECO:0000256" key="3">
    <source>
        <dbReference type="ARBA" id="ARBA00022723"/>
    </source>
</evidence>
<dbReference type="PROSITE" id="PS51915">
    <property type="entry name" value="ZAD"/>
    <property type="match status" value="1"/>
</dbReference>
<evidence type="ECO:0008006" key="17">
    <source>
        <dbReference type="Google" id="ProtNLM"/>
    </source>
</evidence>
<feature type="compositionally biased region" description="Acidic residues" evidence="12">
    <location>
        <begin position="194"/>
        <end position="211"/>
    </location>
</feature>
<evidence type="ECO:0000256" key="6">
    <source>
        <dbReference type="ARBA" id="ARBA00022833"/>
    </source>
</evidence>
<evidence type="ECO:0000256" key="12">
    <source>
        <dbReference type="SAM" id="MobiDB-lite"/>
    </source>
</evidence>
<dbReference type="FunFam" id="3.30.160.60:FF:000017">
    <property type="entry name" value="zinc finger protein 62 homolog"/>
    <property type="match status" value="1"/>
</dbReference>
<comment type="caution">
    <text evidence="15">The sequence shown here is derived from an EMBL/GenBank/DDBJ whole genome shotgun (WGS) entry which is preliminary data.</text>
</comment>
<dbReference type="AlphaFoldDB" id="A0A9P0TG57"/>
<feature type="domain" description="ZAD" evidence="14">
    <location>
        <begin position="5"/>
        <end position="74"/>
    </location>
</feature>
<feature type="domain" description="C2H2-type" evidence="13">
    <location>
        <begin position="362"/>
        <end position="390"/>
    </location>
</feature>
<accession>A0A9P0TG57</accession>
<dbReference type="Gene3D" id="3.30.160.60">
    <property type="entry name" value="Classic Zinc Finger"/>
    <property type="match status" value="8"/>
</dbReference>
<dbReference type="Pfam" id="PF00096">
    <property type="entry name" value="zf-C2H2"/>
    <property type="match status" value="4"/>
</dbReference>
<organism evidence="15 16">
    <name type="scientific">Pieris brassicae</name>
    <name type="common">White butterfly</name>
    <name type="synonym">Large white butterfly</name>
    <dbReference type="NCBI Taxonomy" id="7116"/>
    <lineage>
        <taxon>Eukaryota</taxon>
        <taxon>Metazoa</taxon>
        <taxon>Ecdysozoa</taxon>
        <taxon>Arthropoda</taxon>
        <taxon>Hexapoda</taxon>
        <taxon>Insecta</taxon>
        <taxon>Pterygota</taxon>
        <taxon>Neoptera</taxon>
        <taxon>Endopterygota</taxon>
        <taxon>Lepidoptera</taxon>
        <taxon>Glossata</taxon>
        <taxon>Ditrysia</taxon>
        <taxon>Papilionoidea</taxon>
        <taxon>Pieridae</taxon>
        <taxon>Pierinae</taxon>
        <taxon>Pieris</taxon>
    </lineage>
</organism>
<dbReference type="Pfam" id="PF13912">
    <property type="entry name" value="zf-C2H2_6"/>
    <property type="match status" value="1"/>
</dbReference>
<dbReference type="InterPro" id="IPR036236">
    <property type="entry name" value="Znf_C2H2_sf"/>
</dbReference>
<evidence type="ECO:0000256" key="8">
    <source>
        <dbReference type="ARBA" id="ARBA00023163"/>
    </source>
</evidence>
<evidence type="ECO:0000256" key="11">
    <source>
        <dbReference type="PROSITE-ProRule" id="PRU01263"/>
    </source>
</evidence>
<dbReference type="FunFam" id="3.30.160.60:FF:000303">
    <property type="entry name" value="Zinc finger protein 41"/>
    <property type="match status" value="1"/>
</dbReference>
<evidence type="ECO:0000256" key="9">
    <source>
        <dbReference type="ARBA" id="ARBA00023242"/>
    </source>
</evidence>
<keyword evidence="7" id="KW-0805">Transcription regulation</keyword>
<feature type="domain" description="C2H2-type" evidence="13">
    <location>
        <begin position="623"/>
        <end position="651"/>
    </location>
</feature>
<evidence type="ECO:0000256" key="4">
    <source>
        <dbReference type="ARBA" id="ARBA00022737"/>
    </source>
</evidence>
<feature type="domain" description="C2H2-type" evidence="13">
    <location>
        <begin position="280"/>
        <end position="302"/>
    </location>
</feature>
<feature type="binding site" evidence="11">
    <location>
        <position position="10"/>
    </location>
    <ligand>
        <name>Zn(2+)</name>
        <dbReference type="ChEBI" id="CHEBI:29105"/>
    </ligand>
</feature>
<dbReference type="EMBL" id="CALOZG010000004">
    <property type="protein sequence ID" value="CAH4023162.1"/>
    <property type="molecule type" value="Genomic_DNA"/>
</dbReference>
<dbReference type="GO" id="GO:1990837">
    <property type="term" value="F:sequence-specific double-stranded DNA binding"/>
    <property type="evidence" value="ECO:0007669"/>
    <property type="project" value="UniProtKB-ARBA"/>
</dbReference>
<feature type="domain" description="C2H2-type" evidence="13">
    <location>
        <begin position="459"/>
        <end position="489"/>
    </location>
</feature>
<keyword evidence="8" id="KW-0804">Transcription</keyword>
<evidence type="ECO:0000259" key="14">
    <source>
        <dbReference type="PROSITE" id="PS51915"/>
    </source>
</evidence>
<dbReference type="InterPro" id="IPR012934">
    <property type="entry name" value="Znf_AD"/>
</dbReference>
<keyword evidence="6 11" id="KW-0862">Zinc</keyword>
<keyword evidence="9" id="KW-0539">Nucleus</keyword>
<evidence type="ECO:0000256" key="5">
    <source>
        <dbReference type="ARBA" id="ARBA00022771"/>
    </source>
</evidence>
<proteinExistence type="inferred from homology"/>
<evidence type="ECO:0000256" key="1">
    <source>
        <dbReference type="ARBA" id="ARBA00004123"/>
    </source>
</evidence>
<dbReference type="PROSITE" id="PS00028">
    <property type="entry name" value="ZINC_FINGER_C2H2_1"/>
    <property type="match status" value="8"/>
</dbReference>
<feature type="domain" description="C2H2-type" evidence="13">
    <location>
        <begin position="595"/>
        <end position="622"/>
    </location>
</feature>
<comment type="subcellular location">
    <subcellularLocation>
        <location evidence="1">Nucleus</location>
    </subcellularLocation>
</comment>
<dbReference type="Proteomes" id="UP001152562">
    <property type="component" value="Unassembled WGS sequence"/>
</dbReference>
<dbReference type="GO" id="GO:0008270">
    <property type="term" value="F:zinc ion binding"/>
    <property type="evidence" value="ECO:0007669"/>
    <property type="project" value="UniProtKB-UniRule"/>
</dbReference>
<sequence>MGKVKACRICLQMDLRLENLHSNFLGVYYEIITGLNISENELPGYFCYECAALLKKFYIFRQKSLKGLEVLQGVLNTYGKITENTIKKMQKKICYFKSGLSVFNGFSINIFPDGVVDIMENEDLSVDNSYDYKNIDSSLDFYDSVKEDSSENLSSDIEESYIDWLSDEEDVEIDSSITNIENETIINKESNVESNDESNVESNDESNEETVEQPRTSKLKNKVKVYKTPVQLLRKDVIQPKQIEDFNFENYVNVITFTEEEQKEEIRKRKDTESYQTAPFKCEFCFKVFLDPQTWQHHMKKHDVSSGMAQCKICKLRFKSKRRLKNHVMYHAKKYKCKYCSYVSRTTSQGWNHIFWHQGVLYQCPHCEEMFSQWTSYLSHVRIKHPSDYICPHCGYSFLSQHGLKMHKNLKHRGVADLNENDEDLPYCSVCDMKFASFEAYNRHMATAKKHIVESEKKNGCRECGEKFSSIDELRAHSRTAHRHKACKALLKRYKVKSDSRTWPTKCSLCSEEVANARQYWSHFRRDHPNEDYPVEKKYVCDICGKSFRKNSFLTIHKRIHNGEVPFKCNECDKVFSNKTNLQMHERWHSDERPFICSDCGKGFKVKTALDRHFRCHTGERPYKCKVCGKAFAQSNSVKVHVNTVHLKQPYIRRTRLKKRVKKLADTTVLYCT</sequence>
<dbReference type="FunFam" id="3.30.160.60:FF:002343">
    <property type="entry name" value="Zinc finger protein 33A"/>
    <property type="match status" value="1"/>
</dbReference>
<protein>
    <recommendedName>
        <fullName evidence="17">Protein krueppel</fullName>
    </recommendedName>
</protein>
<dbReference type="OrthoDB" id="654211at2759"/>
<evidence type="ECO:0000259" key="13">
    <source>
        <dbReference type="PROSITE" id="PS50157"/>
    </source>
</evidence>
<evidence type="ECO:0000313" key="15">
    <source>
        <dbReference type="EMBL" id="CAH4023162.1"/>
    </source>
</evidence>
<evidence type="ECO:0000256" key="7">
    <source>
        <dbReference type="ARBA" id="ARBA00023015"/>
    </source>
</evidence>
<dbReference type="SMART" id="SM00868">
    <property type="entry name" value="zf-AD"/>
    <property type="match status" value="1"/>
</dbReference>
<evidence type="ECO:0000256" key="2">
    <source>
        <dbReference type="ARBA" id="ARBA00006991"/>
    </source>
</evidence>
<dbReference type="SMART" id="SM00355">
    <property type="entry name" value="ZnF_C2H2"/>
    <property type="match status" value="12"/>
</dbReference>
<name>A0A9P0TG57_PIEBR</name>
<keyword evidence="5 10" id="KW-0863">Zinc-finger</keyword>
<dbReference type="GO" id="GO:0000981">
    <property type="term" value="F:DNA-binding transcription factor activity, RNA polymerase II-specific"/>
    <property type="evidence" value="ECO:0007669"/>
    <property type="project" value="TreeGrafter"/>
</dbReference>
<feature type="binding site" evidence="11">
    <location>
        <position position="50"/>
    </location>
    <ligand>
        <name>Zn(2+)</name>
        <dbReference type="ChEBI" id="CHEBI:29105"/>
    </ligand>
</feature>
<dbReference type="InterPro" id="IPR013087">
    <property type="entry name" value="Znf_C2H2_type"/>
</dbReference>
<comment type="similarity">
    <text evidence="2">Belongs to the krueppel C2H2-type zinc-finger protein family.</text>
</comment>
<dbReference type="Pfam" id="PF13894">
    <property type="entry name" value="zf-C2H2_4"/>
    <property type="match status" value="1"/>
</dbReference>
<dbReference type="PANTHER" id="PTHR24394:SF29">
    <property type="entry name" value="MYONEURIN"/>
    <property type="match status" value="1"/>
</dbReference>
<dbReference type="GO" id="GO:0005634">
    <property type="term" value="C:nucleus"/>
    <property type="evidence" value="ECO:0007669"/>
    <property type="project" value="UniProtKB-SubCell"/>
</dbReference>
<keyword evidence="3 11" id="KW-0479">Metal-binding</keyword>
<feature type="region of interest" description="Disordered" evidence="12">
    <location>
        <begin position="187"/>
        <end position="217"/>
    </location>
</feature>